<keyword evidence="1" id="KW-0812">Transmembrane</keyword>
<proteinExistence type="predicted"/>
<sequence length="71" mass="8453">MKLFIIFACLSVGISVAQYGIYYFFPSISVILRSWFQLGQIILLLGYFFLLVMYFWVQRDRTRKEKQSLGE</sequence>
<evidence type="ECO:0000313" key="2">
    <source>
        <dbReference type="EMBL" id="AGJ01162.1"/>
    </source>
</evidence>
<dbReference type="EMBL" id="CP004856">
    <property type="protein sequence ID" value="AGJ01162.1"/>
    <property type="molecule type" value="Genomic_DNA"/>
</dbReference>
<keyword evidence="1" id="KW-0472">Membrane</keyword>
<dbReference type="KEGG" id="ecas:ECBG_04209"/>
<gene>
    <name evidence="2" type="ORF">ECBG_04209</name>
</gene>
<dbReference type="HOGENOM" id="CLU_2682055_0_0_9"/>
<keyword evidence="1" id="KW-1133">Transmembrane helix</keyword>
<reference evidence="2 3" key="2">
    <citation type="submission" date="2013-03" db="EMBL/GenBank/DDBJ databases">
        <title>The Genome Sequence of Enterococcus casseliflavus EC20 (899205).</title>
        <authorList>
            <consortium name="The Broad Institute Genomics Platform"/>
            <consortium name="The Broad Institute Genome Sequencing Center for Infectious Disease"/>
            <person name="Russ C."/>
            <person name="Feldgarden M."/>
            <person name="Gilmore M."/>
            <person name="Manson J."/>
            <person name="Palmer K."/>
            <person name="Carniol K."/>
            <person name="Walker B."/>
            <person name="Young S.K."/>
            <person name="Zeng Q."/>
            <person name="Gargeya S."/>
            <person name="Fitzgerald M."/>
            <person name="Haas B."/>
            <person name="Abouelleil A."/>
            <person name="Allen A.W."/>
            <person name="Alvarado L."/>
            <person name="Arachchi H.M."/>
            <person name="Berlin A.M."/>
            <person name="Chapman S.B."/>
            <person name="Gainer-Dewar J."/>
            <person name="Goldberg J."/>
            <person name="Griggs A."/>
            <person name="Gujja S."/>
            <person name="Hansen M."/>
            <person name="Howarth C."/>
            <person name="Imamovic A."/>
            <person name="Ireland A."/>
            <person name="Larimer J."/>
            <person name="McCowan C."/>
            <person name="Murphy C."/>
            <person name="Pearson M."/>
            <person name="Poon T.W."/>
            <person name="Priest M."/>
            <person name="Roberts A."/>
            <person name="Saif S."/>
            <person name="Shea T."/>
            <person name="Sisk P."/>
            <person name="Sykes S."/>
            <person name="Wortman J."/>
            <person name="Nusbaum C."/>
            <person name="Birren B."/>
        </authorList>
    </citation>
    <scope>NUCLEOTIDE SEQUENCE [LARGE SCALE GENOMIC DNA]</scope>
    <source>
        <strain evidence="2 3">EC20</strain>
    </source>
</reference>
<keyword evidence="3" id="KW-1185">Reference proteome</keyword>
<feature type="transmembrane region" description="Helical" evidence="1">
    <location>
        <begin position="34"/>
        <end position="57"/>
    </location>
</feature>
<reference evidence="2 3" key="1">
    <citation type="submission" date="2009-02" db="EMBL/GenBank/DDBJ databases">
        <authorList>
            <consortium name="The Broad Institute Genome Sequencing Platform"/>
            <person name="Feldgarden M."/>
            <person name="Young S.K."/>
            <person name="Kodira C.D."/>
            <person name="Zeng Q."/>
            <person name="Koehrsen M."/>
            <person name="Alvarado L."/>
            <person name="Berlin A."/>
            <person name="Borenstein D."/>
            <person name="Chen Z."/>
            <person name="Engels R."/>
            <person name="Freedman E."/>
            <person name="Gellesch M."/>
            <person name="Goldberg J."/>
            <person name="Griggs A."/>
            <person name="Gujja S."/>
            <person name="Heiman D."/>
            <person name="Hepburn T."/>
            <person name="Howarth C."/>
            <person name="Jen D."/>
            <person name="Larson L."/>
            <person name="Lewis B."/>
            <person name="Mehta T."/>
            <person name="Park D."/>
            <person name="Pearson M."/>
            <person name="Roberts A."/>
            <person name="Saif S."/>
            <person name="Shea T."/>
            <person name="Shenoy N."/>
            <person name="Sisk P."/>
            <person name="Stolte C."/>
            <person name="Sykes S."/>
            <person name="Walk T."/>
            <person name="White J."/>
            <person name="Yandava C."/>
            <person name="Gilmore M."/>
            <person name="Manson J."/>
            <person name="Palmer K."/>
            <person name="Carniol K."/>
            <person name="Lander E."/>
            <person name="Nusbaum C."/>
            <person name="Galagan J."/>
            <person name="Birren B."/>
        </authorList>
    </citation>
    <scope>NUCLEOTIDE SEQUENCE [LARGE SCALE GENOMIC DNA]</scope>
    <source>
        <strain evidence="2 3">EC20</strain>
    </source>
</reference>
<accession>M9T892</accession>
<organism evidence="2 3">
    <name type="scientific">Enterococcus casseliflavus EC20</name>
    <dbReference type="NCBI Taxonomy" id="565655"/>
    <lineage>
        <taxon>Bacteria</taxon>
        <taxon>Bacillati</taxon>
        <taxon>Bacillota</taxon>
        <taxon>Bacilli</taxon>
        <taxon>Lactobacillales</taxon>
        <taxon>Enterococcaceae</taxon>
        <taxon>Enterococcus</taxon>
    </lineage>
</organism>
<protein>
    <submittedName>
        <fullName evidence="2">Uncharacterized protein</fullName>
    </submittedName>
</protein>
<dbReference type="Proteomes" id="UP000012675">
    <property type="component" value="Chromosome"/>
</dbReference>
<dbReference type="AlphaFoldDB" id="M9T892"/>
<name>M9T892_ENTCA</name>
<evidence type="ECO:0000256" key="1">
    <source>
        <dbReference type="SAM" id="Phobius"/>
    </source>
</evidence>
<evidence type="ECO:0000313" key="3">
    <source>
        <dbReference type="Proteomes" id="UP000012675"/>
    </source>
</evidence>